<name>A0A3M7RHB4_BRAPC</name>
<organism evidence="2 3">
    <name type="scientific">Brachionus plicatilis</name>
    <name type="common">Marine rotifer</name>
    <name type="synonym">Brachionus muelleri</name>
    <dbReference type="NCBI Taxonomy" id="10195"/>
    <lineage>
        <taxon>Eukaryota</taxon>
        <taxon>Metazoa</taxon>
        <taxon>Spiralia</taxon>
        <taxon>Gnathifera</taxon>
        <taxon>Rotifera</taxon>
        <taxon>Eurotatoria</taxon>
        <taxon>Monogononta</taxon>
        <taxon>Pseudotrocha</taxon>
        <taxon>Ploima</taxon>
        <taxon>Brachionidae</taxon>
        <taxon>Brachionus</taxon>
    </lineage>
</organism>
<evidence type="ECO:0000256" key="1">
    <source>
        <dbReference type="SAM" id="SignalP"/>
    </source>
</evidence>
<dbReference type="Proteomes" id="UP000276133">
    <property type="component" value="Unassembled WGS sequence"/>
</dbReference>
<accession>A0A3M7RHB4</accession>
<proteinExistence type="predicted"/>
<sequence length="92" mass="10387">MNTIGLMACVIAAPIVVYAAWDSGVYHGNPFYFSESSMHFVHRCKGSIRYRRNGRYLLSVLCDNSNEAHTSNKVLIRINKLKKHNSTLLGKT</sequence>
<evidence type="ECO:0000313" key="3">
    <source>
        <dbReference type="Proteomes" id="UP000276133"/>
    </source>
</evidence>
<keyword evidence="1" id="KW-0732">Signal</keyword>
<feature type="signal peptide" evidence="1">
    <location>
        <begin position="1"/>
        <end position="19"/>
    </location>
</feature>
<comment type="caution">
    <text evidence="2">The sequence shown here is derived from an EMBL/GenBank/DDBJ whole genome shotgun (WGS) entry which is preliminary data.</text>
</comment>
<feature type="chain" id="PRO_5018309331" evidence="1">
    <location>
        <begin position="20"/>
        <end position="92"/>
    </location>
</feature>
<reference evidence="2 3" key="1">
    <citation type="journal article" date="2018" name="Sci. Rep.">
        <title>Genomic signatures of local adaptation to the degree of environmental predictability in rotifers.</title>
        <authorList>
            <person name="Franch-Gras L."/>
            <person name="Hahn C."/>
            <person name="Garcia-Roger E.M."/>
            <person name="Carmona M.J."/>
            <person name="Serra M."/>
            <person name="Gomez A."/>
        </authorList>
    </citation>
    <scope>NUCLEOTIDE SEQUENCE [LARGE SCALE GENOMIC DNA]</scope>
    <source>
        <strain evidence="2">HYR1</strain>
    </source>
</reference>
<keyword evidence="3" id="KW-1185">Reference proteome</keyword>
<protein>
    <submittedName>
        <fullName evidence="2">Uncharacterized protein</fullName>
    </submittedName>
</protein>
<evidence type="ECO:0000313" key="2">
    <source>
        <dbReference type="EMBL" id="RNA22824.1"/>
    </source>
</evidence>
<gene>
    <name evidence="2" type="ORF">BpHYR1_016696</name>
</gene>
<dbReference type="EMBL" id="REGN01003395">
    <property type="protein sequence ID" value="RNA22824.1"/>
    <property type="molecule type" value="Genomic_DNA"/>
</dbReference>
<dbReference type="AlphaFoldDB" id="A0A3M7RHB4"/>